<evidence type="ECO:0000256" key="1">
    <source>
        <dbReference type="SAM" id="MobiDB-lite"/>
    </source>
</evidence>
<sequence>MHIGSRWTGALVRRGLRSIGRELGRIAATTAFVEAGAWPAAPADPSAITPADPATAPSTTDRPSAPLDRMPSQAPMSCVERDLWRQLSDLTVLPSEDS</sequence>
<dbReference type="Proteomes" id="UP001201873">
    <property type="component" value="Unassembled WGS sequence"/>
</dbReference>
<evidence type="ECO:0000313" key="2">
    <source>
        <dbReference type="EMBL" id="MCK9878896.1"/>
    </source>
</evidence>
<comment type="caution">
    <text evidence="2">The sequence shown here is derived from an EMBL/GenBank/DDBJ whole genome shotgun (WGS) entry which is preliminary data.</text>
</comment>
<reference evidence="2 3" key="1">
    <citation type="submission" date="2022-04" db="EMBL/GenBank/DDBJ databases">
        <title>Genome diversity in the genus Frankia.</title>
        <authorList>
            <person name="Carlos-Shanley C."/>
            <person name="Hahn D."/>
        </authorList>
    </citation>
    <scope>NUCLEOTIDE SEQUENCE [LARGE SCALE GENOMIC DNA]</scope>
    <source>
        <strain evidence="2 3">Ag45/Mut15</strain>
    </source>
</reference>
<name>A0ABT0K520_9ACTN</name>
<protein>
    <submittedName>
        <fullName evidence="2">Uncharacterized protein</fullName>
    </submittedName>
</protein>
<keyword evidence="3" id="KW-1185">Reference proteome</keyword>
<dbReference type="EMBL" id="JALKFT010000051">
    <property type="protein sequence ID" value="MCK9878896.1"/>
    <property type="molecule type" value="Genomic_DNA"/>
</dbReference>
<feature type="compositionally biased region" description="Low complexity" evidence="1">
    <location>
        <begin position="40"/>
        <end position="66"/>
    </location>
</feature>
<accession>A0ABT0K520</accession>
<dbReference type="RefSeq" id="WP_248811587.1">
    <property type="nucleotide sequence ID" value="NZ_JALKFT010000051.1"/>
</dbReference>
<evidence type="ECO:0000313" key="3">
    <source>
        <dbReference type="Proteomes" id="UP001201873"/>
    </source>
</evidence>
<organism evidence="2 3">
    <name type="scientific">Frankia umida</name>
    <dbReference type="NCBI Taxonomy" id="573489"/>
    <lineage>
        <taxon>Bacteria</taxon>
        <taxon>Bacillati</taxon>
        <taxon>Actinomycetota</taxon>
        <taxon>Actinomycetes</taxon>
        <taxon>Frankiales</taxon>
        <taxon>Frankiaceae</taxon>
        <taxon>Frankia</taxon>
    </lineage>
</organism>
<gene>
    <name evidence="2" type="ORF">MXD59_24580</name>
</gene>
<proteinExistence type="predicted"/>
<feature type="region of interest" description="Disordered" evidence="1">
    <location>
        <begin position="40"/>
        <end position="78"/>
    </location>
</feature>